<dbReference type="AlphaFoldDB" id="A0AAU8JEM9"/>
<organism evidence="2">
    <name type="scientific">Planktothricoides raciborskii GIHE-MW2</name>
    <dbReference type="NCBI Taxonomy" id="2792601"/>
    <lineage>
        <taxon>Bacteria</taxon>
        <taxon>Bacillati</taxon>
        <taxon>Cyanobacteriota</taxon>
        <taxon>Cyanophyceae</taxon>
        <taxon>Oscillatoriophycideae</taxon>
        <taxon>Oscillatoriales</taxon>
        <taxon>Oscillatoriaceae</taxon>
        <taxon>Planktothricoides</taxon>
    </lineage>
</organism>
<dbReference type="EMBL" id="CP159837">
    <property type="protein sequence ID" value="XCM37645.1"/>
    <property type="molecule type" value="Genomic_DNA"/>
</dbReference>
<dbReference type="Pfam" id="PF14903">
    <property type="entry name" value="WG_beta_rep"/>
    <property type="match status" value="3"/>
</dbReference>
<dbReference type="SUPFAM" id="SSF56112">
    <property type="entry name" value="Protein kinase-like (PK-like)"/>
    <property type="match status" value="1"/>
</dbReference>
<feature type="domain" description="Protein kinase" evidence="1">
    <location>
        <begin position="10"/>
        <end position="271"/>
    </location>
</feature>
<evidence type="ECO:0000313" key="2">
    <source>
        <dbReference type="EMBL" id="XCM37645.1"/>
    </source>
</evidence>
<dbReference type="InterPro" id="IPR000719">
    <property type="entry name" value="Prot_kinase_dom"/>
</dbReference>
<accession>A0AAU8JEM9</accession>
<dbReference type="SUPFAM" id="SSF69360">
    <property type="entry name" value="Cell wall binding repeat"/>
    <property type="match status" value="2"/>
</dbReference>
<protein>
    <submittedName>
        <fullName evidence="2">WG repeat-containing protein</fullName>
    </submittedName>
</protein>
<gene>
    <name evidence="2" type="ORF">ABWT76_000427</name>
</gene>
<dbReference type="InterPro" id="IPR011009">
    <property type="entry name" value="Kinase-like_dom_sf"/>
</dbReference>
<evidence type="ECO:0000259" key="1">
    <source>
        <dbReference type="PROSITE" id="PS50011"/>
    </source>
</evidence>
<dbReference type="Pfam" id="PF00069">
    <property type="entry name" value="Pkinase"/>
    <property type="match status" value="1"/>
</dbReference>
<sequence>MIGQTLRSRYKIIQELLSAVRQKVYLAEDTLAEQPLPPKYIVRQFLVETMQKEIGRLFREAVGEIFQLANYHSQIPDIIDYFEDDRSLYLVEEAIEGHPLSQEVTVGRQWSEADTIELLKEILELVALLHQQKVIHLNLCPENVWRRQSDGKLILTNFGNIERVSTLVLDEFWQATSRAPVGIAGYMPSEQYLGVPKLASDLYAVGAIAIFALTGIPPYQLPKDPDTLEIVWRDRTQVQVSEALVKFLNKLICYDFNRRYLNAEEALEALMMTVPQAQPRVSPLPVQVDQAYGYQDRYGKLVIQPEFNLAYEFVGGLAAVKVGKKWGYINEEATFVISPKFDQASTFSEGLARVQIGSKYGYINRSGEMAISPQFSQAMNFHEGLAAVAINDQWHYIDKTGNIVISPPGDRQVVSGWASHFSGGLARFKTIFFGGGHRYGFIDKTGQVAISPEFEEASHFSQGLARVKIGYKWGFIDKKGQIAIALEFDQADDFYGGFAAINQFNKWGLINQIGQLIIEPKYDKIGKFSEHLCPVKMGYKWGYIDVSDRFVIPPQYDLAFPFINGLALVNLSGNRGYIDKMGNFIKR</sequence>
<dbReference type="RefSeq" id="WP_054469724.1">
    <property type="nucleotide sequence ID" value="NZ_CP159837.1"/>
</dbReference>
<dbReference type="Gene3D" id="3.30.200.20">
    <property type="entry name" value="Phosphorylase Kinase, domain 1"/>
    <property type="match status" value="1"/>
</dbReference>
<dbReference type="PANTHER" id="PTHR37841">
    <property type="entry name" value="GLR2918 PROTEIN"/>
    <property type="match status" value="1"/>
</dbReference>
<dbReference type="GO" id="GO:0004672">
    <property type="term" value="F:protein kinase activity"/>
    <property type="evidence" value="ECO:0007669"/>
    <property type="project" value="InterPro"/>
</dbReference>
<dbReference type="Gene3D" id="1.10.510.10">
    <property type="entry name" value="Transferase(Phosphotransferase) domain 1"/>
    <property type="match status" value="1"/>
</dbReference>
<name>A0AAU8JEM9_9CYAN</name>
<dbReference type="InterPro" id="IPR032774">
    <property type="entry name" value="WG_beta_rep"/>
</dbReference>
<dbReference type="SMART" id="SM00220">
    <property type="entry name" value="S_TKc"/>
    <property type="match status" value="1"/>
</dbReference>
<reference evidence="2" key="1">
    <citation type="submission" date="2024-07" db="EMBL/GenBank/DDBJ databases">
        <authorList>
            <person name="Kim Y.J."/>
            <person name="Jeong J.Y."/>
        </authorList>
    </citation>
    <scope>NUCLEOTIDE SEQUENCE</scope>
    <source>
        <strain evidence="2">GIHE-MW2</strain>
    </source>
</reference>
<dbReference type="GO" id="GO:0005524">
    <property type="term" value="F:ATP binding"/>
    <property type="evidence" value="ECO:0007669"/>
    <property type="project" value="InterPro"/>
</dbReference>
<dbReference type="PANTHER" id="PTHR37841:SF1">
    <property type="entry name" value="DUF3298 DOMAIN-CONTAINING PROTEIN"/>
    <property type="match status" value="1"/>
</dbReference>
<proteinExistence type="predicted"/>
<dbReference type="PROSITE" id="PS50011">
    <property type="entry name" value="PROTEIN_KINASE_DOM"/>
    <property type="match status" value="1"/>
</dbReference>